<proteinExistence type="predicted"/>
<dbReference type="Proteomes" id="UP000887226">
    <property type="component" value="Unassembled WGS sequence"/>
</dbReference>
<reference evidence="2" key="1">
    <citation type="journal article" date="2021" name="IMA Fungus">
        <title>Genomic characterization of three marine fungi, including Emericellopsis atlantica sp. nov. with signatures of a generalist lifestyle and marine biomass degradation.</title>
        <authorList>
            <person name="Hagestad O.C."/>
            <person name="Hou L."/>
            <person name="Andersen J.H."/>
            <person name="Hansen E.H."/>
            <person name="Altermark B."/>
            <person name="Li C."/>
            <person name="Kuhnert E."/>
            <person name="Cox R.J."/>
            <person name="Crous P.W."/>
            <person name="Spatafora J.W."/>
            <person name="Lail K."/>
            <person name="Amirebrahimi M."/>
            <person name="Lipzen A."/>
            <person name="Pangilinan J."/>
            <person name="Andreopoulos W."/>
            <person name="Hayes R.D."/>
            <person name="Ng V."/>
            <person name="Grigoriev I.V."/>
            <person name="Jackson S.A."/>
            <person name="Sutton T.D.S."/>
            <person name="Dobson A.D.W."/>
            <person name="Rama T."/>
        </authorList>
    </citation>
    <scope>NUCLEOTIDE SEQUENCE</scope>
    <source>
        <strain evidence="2">TRa3180A</strain>
    </source>
</reference>
<dbReference type="EMBL" id="MU253780">
    <property type="protein sequence ID" value="KAG9247148.1"/>
    <property type="molecule type" value="Genomic_DNA"/>
</dbReference>
<feature type="compositionally biased region" description="Polar residues" evidence="1">
    <location>
        <begin position="89"/>
        <end position="98"/>
    </location>
</feature>
<evidence type="ECO:0000256" key="1">
    <source>
        <dbReference type="SAM" id="MobiDB-lite"/>
    </source>
</evidence>
<name>A0A9P7Z7P8_9HELO</name>
<feature type="region of interest" description="Disordered" evidence="1">
    <location>
        <begin position="40"/>
        <end position="98"/>
    </location>
</feature>
<evidence type="ECO:0000313" key="2">
    <source>
        <dbReference type="EMBL" id="KAG9247148.1"/>
    </source>
</evidence>
<keyword evidence="3" id="KW-1185">Reference proteome</keyword>
<protein>
    <submittedName>
        <fullName evidence="2">Uncharacterized protein</fullName>
    </submittedName>
</protein>
<organism evidence="2 3">
    <name type="scientific">Calycina marina</name>
    <dbReference type="NCBI Taxonomy" id="1763456"/>
    <lineage>
        <taxon>Eukaryota</taxon>
        <taxon>Fungi</taxon>
        <taxon>Dikarya</taxon>
        <taxon>Ascomycota</taxon>
        <taxon>Pezizomycotina</taxon>
        <taxon>Leotiomycetes</taxon>
        <taxon>Helotiales</taxon>
        <taxon>Pezizellaceae</taxon>
        <taxon>Calycina</taxon>
    </lineage>
</organism>
<accession>A0A9P7Z7P8</accession>
<feature type="compositionally biased region" description="Polar residues" evidence="1">
    <location>
        <begin position="61"/>
        <end position="70"/>
    </location>
</feature>
<gene>
    <name evidence="2" type="ORF">BJ878DRAFT_493809</name>
</gene>
<evidence type="ECO:0000313" key="3">
    <source>
        <dbReference type="Proteomes" id="UP000887226"/>
    </source>
</evidence>
<sequence>MVTLVGTTLSTAIMIRSWSAAAACPKYLIILYTARRSSNVYHRHHHPRPRSPSPNVLGALPTNTLDSRPTTLLKLSPTSISKSFPRPARTQNESQYQQ</sequence>
<comment type="caution">
    <text evidence="2">The sequence shown here is derived from an EMBL/GenBank/DDBJ whole genome shotgun (WGS) entry which is preliminary data.</text>
</comment>
<dbReference type="AlphaFoldDB" id="A0A9P7Z7P8"/>